<dbReference type="GO" id="GO:0004368">
    <property type="term" value="F:glycerol-3-phosphate dehydrogenase (quinone) activity"/>
    <property type="evidence" value="ECO:0007669"/>
    <property type="project" value="UniProtKB-EC"/>
</dbReference>
<dbReference type="SUPFAM" id="SSF54373">
    <property type="entry name" value="FAD-linked reductases, C-terminal domain"/>
    <property type="match status" value="1"/>
</dbReference>
<evidence type="ECO:0000259" key="9">
    <source>
        <dbReference type="Pfam" id="PF01266"/>
    </source>
</evidence>
<dbReference type="PROSITE" id="PS00978">
    <property type="entry name" value="FAD_G3PDH_2"/>
    <property type="match status" value="1"/>
</dbReference>
<dbReference type="SUPFAM" id="SSF51905">
    <property type="entry name" value="FAD/NAD(P)-binding domain"/>
    <property type="match status" value="1"/>
</dbReference>
<evidence type="ECO:0000313" key="11">
    <source>
        <dbReference type="EMBL" id="NYF98515.1"/>
    </source>
</evidence>
<keyword evidence="5" id="KW-0274">FAD</keyword>
<dbReference type="EMBL" id="JACCAE010000001">
    <property type="protein sequence ID" value="NYF98515.1"/>
    <property type="molecule type" value="Genomic_DNA"/>
</dbReference>
<reference evidence="11 12" key="1">
    <citation type="submission" date="2020-07" db="EMBL/GenBank/DDBJ databases">
        <title>Sequencing the genomes of 1000 actinobacteria strains.</title>
        <authorList>
            <person name="Klenk H.-P."/>
        </authorList>
    </citation>
    <scope>NUCLEOTIDE SEQUENCE [LARGE SCALE GENOMIC DNA]</scope>
    <source>
        <strain evidence="11 12">DSM 26154</strain>
    </source>
</reference>
<dbReference type="GO" id="GO:0009331">
    <property type="term" value="C:glycerol-3-phosphate dehydrogenase (FAD) complex"/>
    <property type="evidence" value="ECO:0007669"/>
    <property type="project" value="UniProtKB-UniRule"/>
</dbReference>
<feature type="domain" description="Alpha-glycerophosphate oxidase C-terminal" evidence="10">
    <location>
        <begin position="434"/>
        <end position="530"/>
    </location>
</feature>
<dbReference type="RefSeq" id="WP_185991314.1">
    <property type="nucleotide sequence ID" value="NZ_JACCAE010000001.1"/>
</dbReference>
<dbReference type="Pfam" id="PF16901">
    <property type="entry name" value="DAO_C"/>
    <property type="match status" value="1"/>
</dbReference>
<comment type="catalytic activity">
    <reaction evidence="7">
        <text>a quinone + sn-glycerol 3-phosphate = dihydroxyacetone phosphate + a quinol</text>
        <dbReference type="Rhea" id="RHEA:18977"/>
        <dbReference type="ChEBI" id="CHEBI:24646"/>
        <dbReference type="ChEBI" id="CHEBI:57597"/>
        <dbReference type="ChEBI" id="CHEBI:57642"/>
        <dbReference type="ChEBI" id="CHEBI:132124"/>
        <dbReference type="EC" id="1.1.5.3"/>
    </reaction>
</comment>
<dbReference type="PROSITE" id="PS00977">
    <property type="entry name" value="FAD_G3PDH_1"/>
    <property type="match status" value="1"/>
</dbReference>
<comment type="caution">
    <text evidence="11">The sequence shown here is derived from an EMBL/GenBank/DDBJ whole genome shotgun (WGS) entry which is preliminary data.</text>
</comment>
<dbReference type="InterPro" id="IPR006076">
    <property type="entry name" value="FAD-dep_OxRdtase"/>
</dbReference>
<evidence type="ECO:0000313" key="12">
    <source>
        <dbReference type="Proteomes" id="UP000554054"/>
    </source>
</evidence>
<accession>A0A852VXL5</accession>
<organism evidence="11 12">
    <name type="scientific">Janibacter cremeus</name>
    <dbReference type="NCBI Taxonomy" id="1285192"/>
    <lineage>
        <taxon>Bacteria</taxon>
        <taxon>Bacillati</taxon>
        <taxon>Actinomycetota</taxon>
        <taxon>Actinomycetes</taxon>
        <taxon>Micrococcales</taxon>
        <taxon>Intrasporangiaceae</taxon>
        <taxon>Janibacter</taxon>
    </lineage>
</organism>
<dbReference type="Proteomes" id="UP000554054">
    <property type="component" value="Unassembled WGS sequence"/>
</dbReference>
<evidence type="ECO:0000256" key="5">
    <source>
        <dbReference type="ARBA" id="ARBA00022827"/>
    </source>
</evidence>
<dbReference type="AlphaFoldDB" id="A0A852VXL5"/>
<dbReference type="PRINTS" id="PR01001">
    <property type="entry name" value="FADG3PDH"/>
</dbReference>
<feature type="region of interest" description="Disordered" evidence="8">
    <location>
        <begin position="352"/>
        <end position="380"/>
    </location>
</feature>
<evidence type="ECO:0000256" key="2">
    <source>
        <dbReference type="ARBA" id="ARBA00007330"/>
    </source>
</evidence>
<dbReference type="GO" id="GO:0046168">
    <property type="term" value="P:glycerol-3-phosphate catabolic process"/>
    <property type="evidence" value="ECO:0007669"/>
    <property type="project" value="TreeGrafter"/>
</dbReference>
<evidence type="ECO:0000256" key="6">
    <source>
        <dbReference type="ARBA" id="ARBA00023002"/>
    </source>
</evidence>
<keyword evidence="6 7" id="KW-0560">Oxidoreductase</keyword>
<dbReference type="InterPro" id="IPR000447">
    <property type="entry name" value="G3P_DH_FAD-dep"/>
</dbReference>
<dbReference type="EC" id="1.1.5.3" evidence="7"/>
<comment type="cofactor">
    <cofactor evidence="1 7">
        <name>FAD</name>
        <dbReference type="ChEBI" id="CHEBI:57692"/>
    </cofactor>
</comment>
<evidence type="ECO:0000256" key="3">
    <source>
        <dbReference type="ARBA" id="ARBA00022630"/>
    </source>
</evidence>
<keyword evidence="4" id="KW-0319">Glycerol metabolism</keyword>
<keyword evidence="12" id="KW-1185">Reference proteome</keyword>
<dbReference type="GO" id="GO:0006071">
    <property type="term" value="P:glycerol metabolic process"/>
    <property type="evidence" value="ECO:0007669"/>
    <property type="project" value="UniProtKB-KW"/>
</dbReference>
<gene>
    <name evidence="11" type="ORF">BJY20_001907</name>
</gene>
<evidence type="ECO:0000259" key="10">
    <source>
        <dbReference type="Pfam" id="PF16901"/>
    </source>
</evidence>
<comment type="similarity">
    <text evidence="2 7">Belongs to the FAD-dependent glycerol-3-phosphate dehydrogenase family.</text>
</comment>
<dbReference type="Gene3D" id="3.30.9.10">
    <property type="entry name" value="D-Amino Acid Oxidase, subunit A, domain 2"/>
    <property type="match status" value="1"/>
</dbReference>
<protein>
    <recommendedName>
        <fullName evidence="7">Glycerol-3-phosphate dehydrogenase</fullName>
        <ecNumber evidence="7">1.1.5.3</ecNumber>
    </recommendedName>
</protein>
<keyword evidence="3 7" id="KW-0285">Flavoprotein</keyword>
<evidence type="ECO:0000256" key="1">
    <source>
        <dbReference type="ARBA" id="ARBA00001974"/>
    </source>
</evidence>
<dbReference type="PANTHER" id="PTHR11985:SF35">
    <property type="entry name" value="ANAEROBIC GLYCEROL-3-PHOSPHATE DEHYDROGENASE SUBUNIT A"/>
    <property type="match status" value="1"/>
</dbReference>
<dbReference type="Gene3D" id="3.50.50.60">
    <property type="entry name" value="FAD/NAD(P)-binding domain"/>
    <property type="match status" value="2"/>
</dbReference>
<sequence length="539" mass="56583">MSTRSPFAGLNHTQRQEALERLATERYDVIIVGGGVTGAGAALDAASRGLRTALVERNDLASGTSRWSSKLVHGGLRYLARADFPIAYRSAVERHHLMTRVAPHLVRPLRNIVPDTDPVESIASNAGIFLADGLRRAARTPSSLLPTPRRVSARTVHDLVPAARAGLHGIMYSDGQLEDDARLVTTLARTAAAHGADVVTYVGAEPLGADRVRLRDTRSGETIEATGHVLLATGVWSGEHEPSIEVTPSRGSHLVLRAERLGFPTAQLSAPVPGHFGRFIFTIPISGDLVLLGLTDEEAPGVDGTAPTVPIADEQFLLKAMSSVLAEPLSRADVVGRFAGLRPLVTMADQGEGGVLGSHAPRGRCDGSGPMRRLGASKGGASADASREHLLIDEPGRPITITGGKLTEYRTMAQDAIDAVVDRIGGGAGRFSACRTTSLPLLGAAPAHLLAKVDAPTRLVRRYGTLAPQVLAMAEADPALAGPVAPGCPTIGAELAYAVTHEGARTVEDLLERRTRVSFVDADVAPATAAAERALMLTV</sequence>
<dbReference type="Gene3D" id="1.10.8.870">
    <property type="entry name" value="Alpha-glycerophosphate oxidase, cap domain"/>
    <property type="match status" value="1"/>
</dbReference>
<dbReference type="InterPro" id="IPR031656">
    <property type="entry name" value="DAO_C"/>
</dbReference>
<proteinExistence type="inferred from homology"/>
<dbReference type="Pfam" id="PF01266">
    <property type="entry name" value="DAO"/>
    <property type="match status" value="1"/>
</dbReference>
<evidence type="ECO:0000256" key="7">
    <source>
        <dbReference type="RuleBase" id="RU361217"/>
    </source>
</evidence>
<feature type="domain" description="FAD dependent oxidoreductase" evidence="9">
    <location>
        <begin position="28"/>
        <end position="349"/>
    </location>
</feature>
<dbReference type="PANTHER" id="PTHR11985">
    <property type="entry name" value="GLYCEROL-3-PHOSPHATE DEHYDROGENASE"/>
    <property type="match status" value="1"/>
</dbReference>
<name>A0A852VXL5_9MICO</name>
<dbReference type="InterPro" id="IPR036188">
    <property type="entry name" value="FAD/NAD-bd_sf"/>
</dbReference>
<dbReference type="InterPro" id="IPR038299">
    <property type="entry name" value="DAO_C_sf"/>
</dbReference>
<evidence type="ECO:0000256" key="4">
    <source>
        <dbReference type="ARBA" id="ARBA00022798"/>
    </source>
</evidence>
<evidence type="ECO:0000256" key="8">
    <source>
        <dbReference type="SAM" id="MobiDB-lite"/>
    </source>
</evidence>